<dbReference type="Proteomes" id="UP001595528">
    <property type="component" value="Unassembled WGS sequence"/>
</dbReference>
<dbReference type="InterPro" id="IPR002823">
    <property type="entry name" value="DUF112_TM"/>
</dbReference>
<evidence type="ECO:0000259" key="2">
    <source>
        <dbReference type="Pfam" id="PF01970"/>
    </source>
</evidence>
<dbReference type="Pfam" id="PF01970">
    <property type="entry name" value="TctA"/>
    <property type="match status" value="1"/>
</dbReference>
<protein>
    <submittedName>
        <fullName evidence="3">Tripartite tricarboxylate transporter permease</fullName>
    </submittedName>
</protein>
<keyword evidence="1" id="KW-0812">Transmembrane</keyword>
<dbReference type="RefSeq" id="WP_379901423.1">
    <property type="nucleotide sequence ID" value="NZ_JBHRTR010000028.1"/>
</dbReference>
<feature type="transmembrane region" description="Helical" evidence="1">
    <location>
        <begin position="166"/>
        <end position="183"/>
    </location>
</feature>
<name>A0ABV7L1N1_9PROT</name>
<keyword evidence="1" id="KW-0472">Membrane</keyword>
<reference evidence="4" key="1">
    <citation type="journal article" date="2019" name="Int. J. Syst. Evol. Microbiol.">
        <title>The Global Catalogue of Microorganisms (GCM) 10K type strain sequencing project: providing services to taxonomists for standard genome sequencing and annotation.</title>
        <authorList>
            <consortium name="The Broad Institute Genomics Platform"/>
            <consortium name="The Broad Institute Genome Sequencing Center for Infectious Disease"/>
            <person name="Wu L."/>
            <person name="Ma J."/>
        </authorList>
    </citation>
    <scope>NUCLEOTIDE SEQUENCE [LARGE SCALE GENOMIC DNA]</scope>
    <source>
        <strain evidence="4">KCTC 42964</strain>
    </source>
</reference>
<gene>
    <name evidence="3" type="ORF">ACFOGJ_14115</name>
</gene>
<dbReference type="PANTHER" id="PTHR35342:SF5">
    <property type="entry name" value="TRICARBOXYLIC TRANSPORT PROTEIN"/>
    <property type="match status" value="1"/>
</dbReference>
<feature type="transmembrane region" description="Helical" evidence="1">
    <location>
        <begin position="56"/>
        <end position="79"/>
    </location>
</feature>
<dbReference type="EMBL" id="JBHRTR010000028">
    <property type="protein sequence ID" value="MFC3228374.1"/>
    <property type="molecule type" value="Genomic_DNA"/>
</dbReference>
<keyword evidence="4" id="KW-1185">Reference proteome</keyword>
<keyword evidence="1" id="KW-1133">Transmembrane helix</keyword>
<feature type="transmembrane region" description="Helical" evidence="1">
    <location>
        <begin position="357"/>
        <end position="376"/>
    </location>
</feature>
<feature type="transmembrane region" description="Helical" evidence="1">
    <location>
        <begin position="257"/>
        <end position="278"/>
    </location>
</feature>
<dbReference type="PANTHER" id="PTHR35342">
    <property type="entry name" value="TRICARBOXYLIC TRANSPORT PROTEIN"/>
    <property type="match status" value="1"/>
</dbReference>
<evidence type="ECO:0000313" key="3">
    <source>
        <dbReference type="EMBL" id="MFC3228374.1"/>
    </source>
</evidence>
<feature type="transmembrane region" description="Helical" evidence="1">
    <location>
        <begin position="388"/>
        <end position="405"/>
    </location>
</feature>
<feature type="domain" description="DUF112" evidence="2">
    <location>
        <begin position="17"/>
        <end position="436"/>
    </location>
</feature>
<proteinExistence type="predicted"/>
<organism evidence="3 4">
    <name type="scientific">Marinibaculum pumilum</name>
    <dbReference type="NCBI Taxonomy" id="1766165"/>
    <lineage>
        <taxon>Bacteria</taxon>
        <taxon>Pseudomonadati</taxon>
        <taxon>Pseudomonadota</taxon>
        <taxon>Alphaproteobacteria</taxon>
        <taxon>Rhodospirillales</taxon>
        <taxon>Rhodospirillaceae</taxon>
        <taxon>Marinibaculum</taxon>
    </lineage>
</organism>
<feature type="transmembrane region" description="Helical" evidence="1">
    <location>
        <begin position="468"/>
        <end position="485"/>
    </location>
</feature>
<sequence>MDFLFDGFAAAFAAPNLLALLIGTIVGLVVGVLPGLGPMVGMVVLLPFTFSLEASVALSLLLGVFCGGYFGGAVPAILLRTPGVPSSIVTSFDGFPLTERGEAQTALSAALVGSLGGGLISIVILVAMAPLLSGIAASFGPPEYLAAAVLGVLLVVVAFRDRLGQGILLLGLGLFLSTIGIDGPTLSPRFTFGFWDMQNGLDLVALVLGLFGIGQSLLLLEQGILKTDRLSLSRSSLDFSKIAGTFRYWKTLLRSGVIGTFIGLLPGPGSVLASFVAYDVAKRRSRQPEDFGKGTPEGCVAAEAANNAVPAGALIPLLTLGIPGEALSAVLLGIFTLNGIYPGPLLLVKEPALISTLYWSMLLINLVAFAVLAVFLRPFALIVRVPPPVLAVAVIAVSLTGIYAVNTRLFDCGVALAAGALGYLLLRLKWPLVSLVMGIVMGPIIEDRLRQTLSLGEGSPLIMLERPLTLAIVAVAVLIAALPWLRGRLARRRGGDTTGRMIG</sequence>
<feature type="transmembrane region" description="Helical" evidence="1">
    <location>
        <begin position="203"/>
        <end position="220"/>
    </location>
</feature>
<feature type="transmembrane region" description="Helical" evidence="1">
    <location>
        <begin position="326"/>
        <end position="348"/>
    </location>
</feature>
<evidence type="ECO:0000256" key="1">
    <source>
        <dbReference type="SAM" id="Phobius"/>
    </source>
</evidence>
<accession>A0ABV7L1N1</accession>
<feature type="transmembrane region" description="Helical" evidence="1">
    <location>
        <begin position="144"/>
        <end position="159"/>
    </location>
</feature>
<feature type="transmembrane region" description="Helical" evidence="1">
    <location>
        <begin position="109"/>
        <end position="132"/>
    </location>
</feature>
<comment type="caution">
    <text evidence="3">The sequence shown here is derived from an EMBL/GenBank/DDBJ whole genome shotgun (WGS) entry which is preliminary data.</text>
</comment>
<feature type="transmembrane region" description="Helical" evidence="1">
    <location>
        <begin position="12"/>
        <end position="36"/>
    </location>
</feature>
<evidence type="ECO:0000313" key="4">
    <source>
        <dbReference type="Proteomes" id="UP001595528"/>
    </source>
</evidence>